<dbReference type="EMBL" id="LNFO01001252">
    <property type="protein sequence ID" value="KUF93364.1"/>
    <property type="molecule type" value="Genomic_DNA"/>
</dbReference>
<name>A0A0W8DAI8_PHYNI</name>
<evidence type="ECO:0000313" key="2">
    <source>
        <dbReference type="Proteomes" id="UP000052943"/>
    </source>
</evidence>
<dbReference type="AlphaFoldDB" id="A0A0W8DAI8"/>
<comment type="caution">
    <text evidence="1">The sequence shown here is derived from an EMBL/GenBank/DDBJ whole genome shotgun (WGS) entry which is preliminary data.</text>
</comment>
<evidence type="ECO:0000313" key="1">
    <source>
        <dbReference type="EMBL" id="KUF93364.1"/>
    </source>
</evidence>
<reference evidence="1 2" key="1">
    <citation type="submission" date="2015-11" db="EMBL/GenBank/DDBJ databases">
        <title>Genomes and virulence difference between two physiological races of Phytophthora nicotianae.</title>
        <authorList>
            <person name="Liu H."/>
            <person name="Ma X."/>
            <person name="Yu H."/>
            <person name="Fang D."/>
            <person name="Li Y."/>
            <person name="Wang X."/>
            <person name="Wang W."/>
            <person name="Dong Y."/>
            <person name="Xiao B."/>
        </authorList>
    </citation>
    <scope>NUCLEOTIDE SEQUENCE [LARGE SCALE GENOMIC DNA]</scope>
    <source>
        <strain evidence="2">race 0</strain>
    </source>
</reference>
<gene>
    <name evidence="1" type="ORF">AM587_10002279</name>
</gene>
<accession>A0A0W8DAI8</accession>
<protein>
    <submittedName>
        <fullName evidence="1">Uncharacterized protein</fullName>
    </submittedName>
</protein>
<organism evidence="1 2">
    <name type="scientific">Phytophthora nicotianae</name>
    <name type="common">Potato buckeye rot agent</name>
    <name type="synonym">Phytophthora parasitica</name>
    <dbReference type="NCBI Taxonomy" id="4792"/>
    <lineage>
        <taxon>Eukaryota</taxon>
        <taxon>Sar</taxon>
        <taxon>Stramenopiles</taxon>
        <taxon>Oomycota</taxon>
        <taxon>Peronosporomycetes</taxon>
        <taxon>Peronosporales</taxon>
        <taxon>Peronosporaceae</taxon>
        <taxon>Phytophthora</taxon>
    </lineage>
</organism>
<proteinExistence type="predicted"/>
<sequence length="155" mass="17786">MQWRQVVQQIDAWSGLRHECQSDCVYRAGDEVQIGEKRQSLLLGRLEPDEPHEQDVGGIDAIVATLLVTSEALADSNYADRRLLRTHYTTSAESEERGIKDIPLERLNSLGKKLGIDVQRATTDTVYFRRISPEVMKKYQKKLNKLIQIYRSTPE</sequence>
<dbReference type="Proteomes" id="UP000052943">
    <property type="component" value="Unassembled WGS sequence"/>
</dbReference>